<dbReference type="FunFam" id="1.25.40.340:FF:000002">
    <property type="entry name" value="Dihydroxyacetone kinase, L subunit"/>
    <property type="match status" value="1"/>
</dbReference>
<dbReference type="FunFam" id="3.40.50.10440:FF:000001">
    <property type="entry name" value="Dihydroxyacetone kinase, DhaK subunit"/>
    <property type="match status" value="1"/>
</dbReference>
<comment type="similarity">
    <text evidence="1">Belongs to the dihydroxyacetone kinase (DAK) family.</text>
</comment>
<dbReference type="PANTHER" id="PTHR28629:SF4">
    <property type="entry name" value="TRIOKINASE_FMN CYCLASE"/>
    <property type="match status" value="1"/>
</dbReference>
<keyword evidence="3" id="KW-0547">Nucleotide-binding</keyword>
<name>A0A7S2EPI4_9STRA</name>
<keyword evidence="5" id="KW-0067">ATP-binding</keyword>
<feature type="domain" description="DhaK" evidence="7">
    <location>
        <begin position="20"/>
        <end position="371"/>
    </location>
</feature>
<evidence type="ECO:0000256" key="4">
    <source>
        <dbReference type="ARBA" id="ARBA00022777"/>
    </source>
</evidence>
<reference evidence="8" key="1">
    <citation type="submission" date="2021-01" db="EMBL/GenBank/DDBJ databases">
        <authorList>
            <person name="Corre E."/>
            <person name="Pelletier E."/>
            <person name="Niang G."/>
            <person name="Scheremetjew M."/>
            <person name="Finn R."/>
            <person name="Kale V."/>
            <person name="Holt S."/>
            <person name="Cochrane G."/>
            <person name="Meng A."/>
            <person name="Brown T."/>
            <person name="Cohen L."/>
        </authorList>
    </citation>
    <scope>NUCLEOTIDE SEQUENCE</scope>
    <source>
        <strain evidence="8">Pop2</strain>
    </source>
</reference>
<dbReference type="GO" id="GO:0004371">
    <property type="term" value="F:glycerone kinase activity"/>
    <property type="evidence" value="ECO:0007669"/>
    <property type="project" value="InterPro"/>
</dbReference>
<evidence type="ECO:0000256" key="5">
    <source>
        <dbReference type="ARBA" id="ARBA00022840"/>
    </source>
</evidence>
<dbReference type="InterPro" id="IPR004006">
    <property type="entry name" value="DhaK_dom"/>
</dbReference>
<dbReference type="GO" id="GO:0005829">
    <property type="term" value="C:cytosol"/>
    <property type="evidence" value="ECO:0007669"/>
    <property type="project" value="TreeGrafter"/>
</dbReference>
<dbReference type="AlphaFoldDB" id="A0A7S2EPI4"/>
<dbReference type="Gene3D" id="1.25.40.340">
    <property type="match status" value="1"/>
</dbReference>
<dbReference type="PROSITE" id="PS51480">
    <property type="entry name" value="DHAL"/>
    <property type="match status" value="1"/>
</dbReference>
<organism evidence="8">
    <name type="scientific">Ditylum brightwellii</name>
    <dbReference type="NCBI Taxonomy" id="49249"/>
    <lineage>
        <taxon>Eukaryota</taxon>
        <taxon>Sar</taxon>
        <taxon>Stramenopiles</taxon>
        <taxon>Ochrophyta</taxon>
        <taxon>Bacillariophyta</taxon>
        <taxon>Mediophyceae</taxon>
        <taxon>Lithodesmiophycidae</taxon>
        <taxon>Lithodesmiales</taxon>
        <taxon>Lithodesmiaceae</taxon>
        <taxon>Ditylum</taxon>
    </lineage>
</organism>
<evidence type="ECO:0000256" key="2">
    <source>
        <dbReference type="ARBA" id="ARBA00022679"/>
    </source>
</evidence>
<keyword evidence="4" id="KW-0418">Kinase</keyword>
<dbReference type="Gene3D" id="3.40.50.10440">
    <property type="entry name" value="Dihydroxyacetone kinase, domain 1"/>
    <property type="match status" value="1"/>
</dbReference>
<dbReference type="FunFam" id="3.30.1180.20:FF:000001">
    <property type="entry name" value="Dihydroxyacetone kinase 1"/>
    <property type="match status" value="1"/>
</dbReference>
<dbReference type="GO" id="GO:0005524">
    <property type="term" value="F:ATP binding"/>
    <property type="evidence" value="ECO:0007669"/>
    <property type="project" value="UniProtKB-KW"/>
</dbReference>
<dbReference type="PANTHER" id="PTHR28629">
    <property type="entry name" value="TRIOKINASE/FMN CYCLASE"/>
    <property type="match status" value="1"/>
</dbReference>
<dbReference type="Gene3D" id="3.30.1180.20">
    <property type="entry name" value="Dihydroxyacetone kinase, domain 2"/>
    <property type="match status" value="1"/>
</dbReference>
<dbReference type="EMBL" id="HBGN01030424">
    <property type="protein sequence ID" value="CAD9346881.1"/>
    <property type="molecule type" value="Transcribed_RNA"/>
</dbReference>
<dbReference type="Pfam" id="PF02733">
    <property type="entry name" value="Dak1"/>
    <property type="match status" value="1"/>
</dbReference>
<dbReference type="InterPro" id="IPR050861">
    <property type="entry name" value="Dihydroxyacetone_Kinase"/>
</dbReference>
<evidence type="ECO:0000256" key="3">
    <source>
        <dbReference type="ARBA" id="ARBA00022741"/>
    </source>
</evidence>
<evidence type="ECO:0000313" key="8">
    <source>
        <dbReference type="EMBL" id="CAD9346881.1"/>
    </source>
</evidence>
<dbReference type="InterPro" id="IPR036117">
    <property type="entry name" value="DhaL_dom_sf"/>
</dbReference>
<evidence type="ECO:0000259" key="7">
    <source>
        <dbReference type="PROSITE" id="PS51481"/>
    </source>
</evidence>
<dbReference type="SUPFAM" id="SSF101473">
    <property type="entry name" value="DhaL-like"/>
    <property type="match status" value="1"/>
</dbReference>
<protein>
    <recommendedName>
        <fullName evidence="9">Dihydroxyacetone kinase</fullName>
    </recommendedName>
</protein>
<evidence type="ECO:0000256" key="1">
    <source>
        <dbReference type="ARBA" id="ARBA00008757"/>
    </source>
</evidence>
<dbReference type="Pfam" id="PF02734">
    <property type="entry name" value="Dak2"/>
    <property type="match status" value="1"/>
</dbReference>
<dbReference type="PROSITE" id="PS51481">
    <property type="entry name" value="DHAK"/>
    <property type="match status" value="1"/>
</dbReference>
<keyword evidence="2" id="KW-0808">Transferase</keyword>
<accession>A0A7S2EPI4</accession>
<feature type="domain" description="DhaL" evidence="6">
    <location>
        <begin position="415"/>
        <end position="613"/>
    </location>
</feature>
<evidence type="ECO:0008006" key="9">
    <source>
        <dbReference type="Google" id="ProtNLM"/>
    </source>
</evidence>
<gene>
    <name evidence="8" type="ORF">DBRI1063_LOCUS19599</name>
</gene>
<dbReference type="GO" id="GO:0019563">
    <property type="term" value="P:glycerol catabolic process"/>
    <property type="evidence" value="ECO:0007669"/>
    <property type="project" value="TreeGrafter"/>
</dbReference>
<evidence type="ECO:0000259" key="6">
    <source>
        <dbReference type="PROSITE" id="PS51480"/>
    </source>
</evidence>
<proteinExistence type="inferred from homology"/>
<dbReference type="InterPro" id="IPR004007">
    <property type="entry name" value="DhaL_dom"/>
</dbReference>
<dbReference type="SMART" id="SM01120">
    <property type="entry name" value="Dak2"/>
    <property type="match status" value="1"/>
</dbReference>
<dbReference type="SUPFAM" id="SSF82549">
    <property type="entry name" value="DAK1/DegV-like"/>
    <property type="match status" value="1"/>
</dbReference>
<sequence length="614" mass="63838">MSSSSIPKNETTAPKKFLNDPSDAVTNYIQGLLYQYPNTLRKLSNHNVLLSSKIDYNRVNILSGGGSGHEPSHAGYISGVVGGMLTGAILGGIFASPSVSSILAAIRAVTKPNNDGKGGCLLVVKNYTGDRLNFGRACELANGEGRNCAMVVVADDAALPREKGITGARGVAGTVFVHKVAGALASAGHDLDTVVQGAKCTANAVKTLGVALEAVTVPGASIRNDRLDGADIVEIGMGIHGEPGMKQTSMMQSKRFAKIMVDTVRDFGRLSDEDGHTVLPLFEKGDDLAVLVNNLGGTSNFELSILAGDVVSYLESSSMGCSVSRLYVGDFMTSFDMKGASVSILPLNSKITVEEQSFEALLDAPTDAPAWAKADIWMNASSSRPSAEEIPEVEMDEEKQSASQLQSVSISDISTKAESCLRAAANALLESEPLLTEYDTIVGDGDCGLTMARGAKEILSRLDNKTLDTSHPALMFQSIADAVSASMGGTSGVLLELMFRKIGSVLLASSSVIDEMALWNAFHAGVDAVSLYGGATVGSRTMLDALCPAVLAAEEENGSIEKVAEAAEKGAKGTASMLSASAGRSNYLREESLAGTPDPGAVAVGVVLKAISKA</sequence>